<feature type="region of interest" description="Head domain (RuvB-H)" evidence="9">
    <location>
        <begin position="258"/>
        <end position="347"/>
    </location>
</feature>
<comment type="function">
    <text evidence="9">The RuvA-RuvB-RuvC complex processes Holliday junction (HJ) DNA during genetic recombination and DNA repair, while the RuvA-RuvB complex plays an important role in the rescue of blocked DNA replication forks via replication fork reversal (RFR). RuvA specifically binds to HJ cruciform DNA, conferring on it an open structure. The RuvB hexamer acts as an ATP-dependent pump, pulling dsDNA into and through the RuvAB complex. RuvB forms 2 homohexamers on either side of HJ DNA bound by 1 or 2 RuvA tetramers; 4 subunits per hexamer contact DNA at a time. Coordinated motions by a converter formed by DNA-disengaged RuvB subunits stimulates ATP hydrolysis and nucleotide exchange. Immobilization of the converter enables RuvB to convert the ATP-contained energy into a lever motion, pulling 2 nucleotides of DNA out of the RuvA tetramer per ATP hydrolyzed, thus driving DNA branch migration. The RuvB motors rotate together with the DNA substrate, which together with the progressing nucleotide cycle form the mechanistic basis for DNA recombination by continuous HJ branch migration. Branch migration allows RuvC to scan DNA until it finds its consensus sequence, where it cleaves and resolves cruciform DNA.</text>
</comment>
<feature type="region of interest" description="Small ATPAse domain (RuvB-S)" evidence="9">
    <location>
        <begin position="185"/>
        <end position="255"/>
    </location>
</feature>
<dbReference type="InterPro" id="IPR027417">
    <property type="entry name" value="P-loop_NTPase"/>
</dbReference>
<evidence type="ECO:0000256" key="6">
    <source>
        <dbReference type="ARBA" id="ARBA00023125"/>
    </source>
</evidence>
<dbReference type="Pfam" id="PF05491">
    <property type="entry name" value="WHD_RuvB"/>
    <property type="match status" value="1"/>
</dbReference>
<dbReference type="PANTHER" id="PTHR42848">
    <property type="match status" value="1"/>
</dbReference>
<evidence type="ECO:0000256" key="3">
    <source>
        <dbReference type="ARBA" id="ARBA00022763"/>
    </source>
</evidence>
<dbReference type="Proteomes" id="UP000464178">
    <property type="component" value="Chromosome"/>
</dbReference>
<dbReference type="GO" id="GO:0005737">
    <property type="term" value="C:cytoplasm"/>
    <property type="evidence" value="ECO:0007669"/>
    <property type="project" value="UniProtKB-SubCell"/>
</dbReference>
<feature type="region of interest" description="Disordered" evidence="10">
    <location>
        <begin position="1"/>
        <end position="22"/>
    </location>
</feature>
<dbReference type="GO" id="GO:0005524">
    <property type="term" value="F:ATP binding"/>
    <property type="evidence" value="ECO:0007669"/>
    <property type="project" value="UniProtKB-UniRule"/>
</dbReference>
<dbReference type="GO" id="GO:0009378">
    <property type="term" value="F:four-way junction helicase activity"/>
    <property type="evidence" value="ECO:0007669"/>
    <property type="project" value="InterPro"/>
</dbReference>
<evidence type="ECO:0000256" key="1">
    <source>
        <dbReference type="ARBA" id="ARBA00022490"/>
    </source>
</evidence>
<keyword evidence="4 9" id="KW-0378">Hydrolase</keyword>
<feature type="domain" description="AAA+ ATPase" evidence="11">
    <location>
        <begin position="54"/>
        <end position="187"/>
    </location>
</feature>
<protein>
    <recommendedName>
        <fullName evidence="9">Holliday junction branch migration complex subunit RuvB</fullName>
        <ecNumber evidence="9">3.6.4.-</ecNumber>
    </recommendedName>
</protein>
<comment type="similarity">
    <text evidence="9">Belongs to the RuvB family.</text>
</comment>
<evidence type="ECO:0000256" key="5">
    <source>
        <dbReference type="ARBA" id="ARBA00022840"/>
    </source>
</evidence>
<keyword evidence="2 9" id="KW-0547">Nucleotide-binding</keyword>
<comment type="subcellular location">
    <subcellularLocation>
        <location evidence="9">Cytoplasm</location>
    </subcellularLocation>
</comment>
<dbReference type="GO" id="GO:0000400">
    <property type="term" value="F:four-way junction DNA binding"/>
    <property type="evidence" value="ECO:0007669"/>
    <property type="project" value="UniProtKB-UniRule"/>
</dbReference>
<dbReference type="InterPro" id="IPR041445">
    <property type="entry name" value="AAA_lid_4"/>
</dbReference>
<dbReference type="SMART" id="SM00382">
    <property type="entry name" value="AAA"/>
    <property type="match status" value="1"/>
</dbReference>
<dbReference type="EMBL" id="LR593886">
    <property type="protein sequence ID" value="VTR90724.1"/>
    <property type="molecule type" value="Genomic_DNA"/>
</dbReference>
<dbReference type="InterPro" id="IPR036390">
    <property type="entry name" value="WH_DNA-bd_sf"/>
</dbReference>
<dbReference type="CDD" id="cd00009">
    <property type="entry name" value="AAA"/>
    <property type="match status" value="1"/>
</dbReference>
<gene>
    <name evidence="9" type="primary">ruvB</name>
    <name evidence="12" type="ORF">SOIL9_69900</name>
</gene>
<feature type="binding site" evidence="9">
    <location>
        <position position="68"/>
    </location>
    <ligand>
        <name>ATP</name>
        <dbReference type="ChEBI" id="CHEBI:30616"/>
    </ligand>
</feature>
<feature type="binding site" evidence="9">
    <location>
        <position position="24"/>
    </location>
    <ligand>
        <name>ATP</name>
        <dbReference type="ChEBI" id="CHEBI:30616"/>
    </ligand>
</feature>
<organism evidence="12 13">
    <name type="scientific">Gemmata massiliana</name>
    <dbReference type="NCBI Taxonomy" id="1210884"/>
    <lineage>
        <taxon>Bacteria</taxon>
        <taxon>Pseudomonadati</taxon>
        <taxon>Planctomycetota</taxon>
        <taxon>Planctomycetia</taxon>
        <taxon>Gemmatales</taxon>
        <taxon>Gemmataceae</taxon>
        <taxon>Gemmata</taxon>
    </lineage>
</organism>
<feature type="binding site" evidence="9">
    <location>
        <position position="313"/>
    </location>
    <ligand>
        <name>DNA</name>
        <dbReference type="ChEBI" id="CHEBI:16991"/>
    </ligand>
</feature>
<reference evidence="12 13" key="1">
    <citation type="submission" date="2019-05" db="EMBL/GenBank/DDBJ databases">
        <authorList>
            <consortium name="Science for Life Laboratories"/>
        </authorList>
    </citation>
    <scope>NUCLEOTIDE SEQUENCE [LARGE SCALE GENOMIC DNA]</scope>
    <source>
        <strain evidence="12">Soil9</strain>
    </source>
</reference>
<name>A0A6P2CSM5_9BACT</name>
<evidence type="ECO:0000256" key="4">
    <source>
        <dbReference type="ARBA" id="ARBA00022801"/>
    </source>
</evidence>
<dbReference type="RefSeq" id="WP_162665822.1">
    <property type="nucleotide sequence ID" value="NZ_LR593886.1"/>
</dbReference>
<dbReference type="GO" id="GO:0006281">
    <property type="term" value="P:DNA repair"/>
    <property type="evidence" value="ECO:0007669"/>
    <property type="project" value="UniProtKB-UniRule"/>
</dbReference>
<feature type="binding site" evidence="9">
    <location>
        <position position="184"/>
    </location>
    <ligand>
        <name>ATP</name>
        <dbReference type="ChEBI" id="CHEBI:30616"/>
    </ligand>
</feature>
<evidence type="ECO:0000256" key="9">
    <source>
        <dbReference type="HAMAP-Rule" id="MF_00016"/>
    </source>
</evidence>
<dbReference type="Gene3D" id="3.40.50.300">
    <property type="entry name" value="P-loop containing nucleotide triphosphate hydrolases"/>
    <property type="match status" value="1"/>
</dbReference>
<dbReference type="InterPro" id="IPR036388">
    <property type="entry name" value="WH-like_DNA-bd_sf"/>
</dbReference>
<keyword evidence="1 9" id="KW-0963">Cytoplasm</keyword>
<evidence type="ECO:0000259" key="11">
    <source>
        <dbReference type="SMART" id="SM00382"/>
    </source>
</evidence>
<feature type="binding site" evidence="9">
    <location>
        <position position="174"/>
    </location>
    <ligand>
        <name>ATP</name>
        <dbReference type="ChEBI" id="CHEBI:30616"/>
    </ligand>
</feature>
<feature type="binding site" evidence="9">
    <location>
        <position position="70"/>
    </location>
    <ligand>
        <name>ATP</name>
        <dbReference type="ChEBI" id="CHEBI:30616"/>
    </ligand>
</feature>
<dbReference type="Gene3D" id="1.10.10.10">
    <property type="entry name" value="Winged helix-like DNA-binding domain superfamily/Winged helix DNA-binding domain"/>
    <property type="match status" value="1"/>
</dbReference>
<comment type="catalytic activity">
    <reaction evidence="9">
        <text>ATP + H2O = ADP + phosphate + H(+)</text>
        <dbReference type="Rhea" id="RHEA:13065"/>
        <dbReference type="ChEBI" id="CHEBI:15377"/>
        <dbReference type="ChEBI" id="CHEBI:15378"/>
        <dbReference type="ChEBI" id="CHEBI:30616"/>
        <dbReference type="ChEBI" id="CHEBI:43474"/>
        <dbReference type="ChEBI" id="CHEBI:456216"/>
    </reaction>
</comment>
<comment type="caution">
    <text evidence="9">Lacks conserved residue(s) required for the propagation of feature annotation.</text>
</comment>
<feature type="binding site" evidence="9">
    <location>
        <position position="318"/>
    </location>
    <ligand>
        <name>DNA</name>
        <dbReference type="ChEBI" id="CHEBI:16991"/>
    </ligand>
</feature>
<keyword evidence="6 9" id="KW-0238">DNA-binding</keyword>
<evidence type="ECO:0000313" key="12">
    <source>
        <dbReference type="EMBL" id="VTR90724.1"/>
    </source>
</evidence>
<dbReference type="AlphaFoldDB" id="A0A6P2CSM5"/>
<evidence type="ECO:0000256" key="2">
    <source>
        <dbReference type="ARBA" id="ARBA00022741"/>
    </source>
</evidence>
<comment type="domain">
    <text evidence="9">Has 3 domains, the large (RuvB-L) and small ATPase (RuvB-S) domains and the C-terminal head (RuvB-H) domain. The head domain binds DNA, while the ATPase domains jointly bind ATP, ADP or are empty depending on the state of the subunit in the translocation cycle. During a single DNA translocation step the structure of each domain remains the same, but their relative positions change.</text>
</comment>
<dbReference type="KEGG" id="gms:SOIL9_69900"/>
<dbReference type="SUPFAM" id="SSF52540">
    <property type="entry name" value="P-loop containing nucleoside triphosphate hydrolases"/>
    <property type="match status" value="1"/>
</dbReference>
<evidence type="ECO:0000313" key="13">
    <source>
        <dbReference type="Proteomes" id="UP000464178"/>
    </source>
</evidence>
<dbReference type="PANTHER" id="PTHR42848:SF1">
    <property type="entry name" value="HOLLIDAY JUNCTION BRANCH MIGRATION COMPLEX SUBUNIT RUVB"/>
    <property type="match status" value="1"/>
</dbReference>
<feature type="binding site" evidence="9">
    <location>
        <begin position="131"/>
        <end position="133"/>
    </location>
    <ligand>
        <name>ATP</name>
        <dbReference type="ChEBI" id="CHEBI:30616"/>
    </ligand>
</feature>
<feature type="binding site" evidence="9">
    <location>
        <position position="69"/>
    </location>
    <ligand>
        <name>ATP</name>
        <dbReference type="ChEBI" id="CHEBI:30616"/>
    </ligand>
</feature>
<keyword evidence="7 9" id="KW-0233">DNA recombination</keyword>
<dbReference type="Pfam" id="PF17864">
    <property type="entry name" value="AAA_lid_4"/>
    <property type="match status" value="1"/>
</dbReference>
<comment type="subunit">
    <text evidence="9">Homohexamer. Forms an RuvA(8)-RuvB(12)-Holliday junction (HJ) complex. HJ DNA is sandwiched between 2 RuvA tetramers; dsDNA enters through RuvA and exits via RuvB. An RuvB hexamer assembles on each DNA strand where it exits the tetramer. Each RuvB hexamer is contacted by two RuvA subunits (via domain III) on 2 adjacent RuvB subunits; this complex drives branch migration. In the full resolvosome a probable DNA-RuvA(4)-RuvB(12)-RuvC(2) complex forms which resolves the HJ.</text>
</comment>
<keyword evidence="3 9" id="KW-0227">DNA damage</keyword>
<dbReference type="NCBIfam" id="NF000868">
    <property type="entry name" value="PRK00080.1"/>
    <property type="match status" value="1"/>
</dbReference>
<sequence length="347" mass="38319">MAREKVIGSNSNPDDSNKHDAALRPKLLKEVIGQRKVAERLEIAVRASKKLNEPLGHILFDGPPGLGKTTFATVLPNELGTSIQLTSGPALSKPADLLPFLTNLDEGSVLFIDEIHRMPRIVEEFIYPAMEDFRIDIVLGEGMSARTISMNLKRFTLIGATTRSGMLSGPMRDRFKMHEHLEFYSVEELATIVRVNAAKLNTPITPEAAHELARRSRGTPRVANSRLHWTRNYSAAEHDGPITEPIARAALDMAEVDRDGLDKNDRKYLETLIDLYAGGPTGVEALAATINLASDTLADEIEPYLLREQYITRSPRGRVAMPRAYIALGKLASKPKTEDKQGGSLFD</sequence>
<dbReference type="Gene3D" id="1.10.8.60">
    <property type="match status" value="1"/>
</dbReference>
<dbReference type="InterPro" id="IPR008824">
    <property type="entry name" value="RuvB-like_N"/>
</dbReference>
<dbReference type="Pfam" id="PF05496">
    <property type="entry name" value="RuvB_N"/>
    <property type="match status" value="1"/>
</dbReference>
<keyword evidence="5 9" id="KW-0067">ATP-binding</keyword>
<dbReference type="InterPro" id="IPR008823">
    <property type="entry name" value="RuvB_wg_C"/>
</dbReference>
<evidence type="ECO:0000256" key="8">
    <source>
        <dbReference type="ARBA" id="ARBA00023204"/>
    </source>
</evidence>
<dbReference type="InterPro" id="IPR003593">
    <property type="entry name" value="AAA+_ATPase"/>
</dbReference>
<keyword evidence="8 9" id="KW-0234">DNA repair</keyword>
<feature type="binding site" evidence="9">
    <location>
        <position position="23"/>
    </location>
    <ligand>
        <name>ATP</name>
        <dbReference type="ChEBI" id="CHEBI:30616"/>
    </ligand>
</feature>
<evidence type="ECO:0000256" key="10">
    <source>
        <dbReference type="SAM" id="MobiDB-lite"/>
    </source>
</evidence>
<proteinExistence type="inferred from homology"/>
<evidence type="ECO:0000256" key="7">
    <source>
        <dbReference type="ARBA" id="ARBA00023172"/>
    </source>
</evidence>
<dbReference type="EC" id="3.6.4.-" evidence="9"/>
<dbReference type="NCBIfam" id="TIGR00635">
    <property type="entry name" value="ruvB"/>
    <property type="match status" value="1"/>
</dbReference>
<feature type="binding site" evidence="9">
    <location>
        <position position="65"/>
    </location>
    <ligand>
        <name>ATP</name>
        <dbReference type="ChEBI" id="CHEBI:30616"/>
    </ligand>
</feature>
<feature type="binding site" evidence="9">
    <location>
        <position position="69"/>
    </location>
    <ligand>
        <name>Mg(2+)</name>
        <dbReference type="ChEBI" id="CHEBI:18420"/>
    </ligand>
</feature>
<dbReference type="HAMAP" id="MF_00016">
    <property type="entry name" value="DNA_HJ_migration_RuvB"/>
    <property type="match status" value="1"/>
</dbReference>
<dbReference type="GO" id="GO:0048476">
    <property type="term" value="C:Holliday junction resolvase complex"/>
    <property type="evidence" value="ECO:0007669"/>
    <property type="project" value="UniProtKB-UniRule"/>
</dbReference>
<accession>A0A6P2CSM5</accession>
<keyword evidence="13" id="KW-1185">Reference proteome</keyword>
<feature type="binding site" evidence="9">
    <location>
        <position position="221"/>
    </location>
    <ligand>
        <name>ATP</name>
        <dbReference type="ChEBI" id="CHEBI:30616"/>
    </ligand>
</feature>
<dbReference type="SUPFAM" id="SSF46785">
    <property type="entry name" value="Winged helix' DNA-binding domain"/>
    <property type="match status" value="1"/>
</dbReference>
<keyword evidence="12" id="KW-0347">Helicase</keyword>
<dbReference type="InterPro" id="IPR004605">
    <property type="entry name" value="DNA_helicase_Holl-junc_RuvB"/>
</dbReference>
<dbReference type="GO" id="GO:0016787">
    <property type="term" value="F:hydrolase activity"/>
    <property type="evidence" value="ECO:0007669"/>
    <property type="project" value="UniProtKB-KW"/>
</dbReference>
<dbReference type="GO" id="GO:0006310">
    <property type="term" value="P:DNA recombination"/>
    <property type="evidence" value="ECO:0007669"/>
    <property type="project" value="UniProtKB-UniRule"/>
</dbReference>